<feature type="compositionally biased region" description="Polar residues" evidence="5">
    <location>
        <begin position="588"/>
        <end position="601"/>
    </location>
</feature>
<keyword evidence="8" id="KW-1185">Reference proteome</keyword>
<feature type="region of interest" description="Disordered" evidence="5">
    <location>
        <begin position="376"/>
        <end position="411"/>
    </location>
</feature>
<comment type="caution">
    <text evidence="7">The sequence shown here is derived from an EMBL/GenBank/DDBJ whole genome shotgun (WGS) entry which is preliminary data.</text>
</comment>
<evidence type="ECO:0000313" key="8">
    <source>
        <dbReference type="Proteomes" id="UP000297299"/>
    </source>
</evidence>
<keyword evidence="4 6" id="KW-0472">Membrane</keyword>
<comment type="subcellular location">
    <subcellularLocation>
        <location evidence="1">Membrane</location>
        <topology evidence="1">Multi-pass membrane protein</topology>
    </subcellularLocation>
</comment>
<organism evidence="7 8">
    <name type="scientific">Botryotinia calthae</name>
    <dbReference type="NCBI Taxonomy" id="38488"/>
    <lineage>
        <taxon>Eukaryota</taxon>
        <taxon>Fungi</taxon>
        <taxon>Dikarya</taxon>
        <taxon>Ascomycota</taxon>
        <taxon>Pezizomycotina</taxon>
        <taxon>Leotiomycetes</taxon>
        <taxon>Helotiales</taxon>
        <taxon>Sclerotiniaceae</taxon>
        <taxon>Botryotinia</taxon>
    </lineage>
</organism>
<dbReference type="OrthoDB" id="5348404at2759"/>
<keyword evidence="2 6" id="KW-0812">Transmembrane</keyword>
<protein>
    <recommendedName>
        <fullName evidence="9">DUF300 domain protein</fullName>
    </recommendedName>
</protein>
<dbReference type="SMART" id="SM01417">
    <property type="entry name" value="Solute_trans_a"/>
    <property type="match status" value="1"/>
</dbReference>
<feature type="region of interest" description="Disordered" evidence="5">
    <location>
        <begin position="529"/>
        <end position="601"/>
    </location>
</feature>
<keyword evidence="3 6" id="KW-1133">Transmembrane helix</keyword>
<dbReference type="GO" id="GO:0016020">
    <property type="term" value="C:membrane"/>
    <property type="evidence" value="ECO:0007669"/>
    <property type="project" value="UniProtKB-SubCell"/>
</dbReference>
<dbReference type="PANTHER" id="PTHR23423">
    <property type="entry name" value="ORGANIC SOLUTE TRANSPORTER-RELATED"/>
    <property type="match status" value="1"/>
</dbReference>
<name>A0A4Y8CNW1_9HELO</name>
<dbReference type="Pfam" id="PF03619">
    <property type="entry name" value="Solute_trans_a"/>
    <property type="match status" value="1"/>
</dbReference>
<feature type="transmembrane region" description="Helical" evidence="6">
    <location>
        <begin position="93"/>
        <end position="119"/>
    </location>
</feature>
<evidence type="ECO:0000256" key="1">
    <source>
        <dbReference type="ARBA" id="ARBA00004141"/>
    </source>
</evidence>
<gene>
    <name evidence="7" type="ORF">BOTCAL_0491g00020</name>
</gene>
<feature type="transmembrane region" description="Helical" evidence="6">
    <location>
        <begin position="285"/>
        <end position="307"/>
    </location>
</feature>
<feature type="compositionally biased region" description="Basic and acidic residues" evidence="5">
    <location>
        <begin position="529"/>
        <end position="560"/>
    </location>
</feature>
<feature type="transmembrane region" description="Helical" evidence="6">
    <location>
        <begin position="68"/>
        <end position="87"/>
    </location>
</feature>
<feature type="transmembrane region" description="Helical" evidence="6">
    <location>
        <begin position="241"/>
        <end position="265"/>
    </location>
</feature>
<dbReference type="EMBL" id="PHWZ01000490">
    <property type="protein sequence ID" value="TEY38452.1"/>
    <property type="molecule type" value="Genomic_DNA"/>
</dbReference>
<feature type="transmembrane region" description="Helical" evidence="6">
    <location>
        <begin position="32"/>
        <end position="56"/>
    </location>
</feature>
<dbReference type="AlphaFoldDB" id="A0A4Y8CNW1"/>
<evidence type="ECO:0000256" key="5">
    <source>
        <dbReference type="SAM" id="MobiDB-lite"/>
    </source>
</evidence>
<feature type="compositionally biased region" description="Polar residues" evidence="5">
    <location>
        <begin position="378"/>
        <end position="403"/>
    </location>
</feature>
<reference evidence="7 8" key="1">
    <citation type="submission" date="2017-11" db="EMBL/GenBank/DDBJ databases">
        <title>Comparative genomics of Botrytis spp.</title>
        <authorList>
            <person name="Valero-Jimenez C.A."/>
            <person name="Tapia P."/>
            <person name="Veloso J."/>
            <person name="Silva-Moreno E."/>
            <person name="Staats M."/>
            <person name="Valdes J.H."/>
            <person name="Van Kan J.A.L."/>
        </authorList>
    </citation>
    <scope>NUCLEOTIDE SEQUENCE [LARGE SCALE GENOMIC DNA]</scope>
    <source>
        <strain evidence="7 8">MUCL2830</strain>
    </source>
</reference>
<evidence type="ECO:0000256" key="4">
    <source>
        <dbReference type="ARBA" id="ARBA00023136"/>
    </source>
</evidence>
<feature type="transmembrane region" description="Helical" evidence="6">
    <location>
        <begin position="207"/>
        <end position="229"/>
    </location>
</feature>
<accession>A0A4Y8CNW1</accession>
<dbReference type="Proteomes" id="UP000297299">
    <property type="component" value="Unassembled WGS sequence"/>
</dbReference>
<sequence length="601" mass="67819">MFINTTCNATLDDMRIGRSEAALVGNLTFHDLGIVISAATALIAILFSLYLMWMHAMHYTKPYEQRHIIRILFMVPIYSVASFLSFWQYWNEIYYSVISECYEAFAIASFFALLCHYIAPDLHKQKIYFRTAVPKPWVWPVTWMRTCCGGDNGPWRTPRSGLTWFNIVWAGVYQYCFIRVAMTVLAVVTEYFGKYCDSSDSPVFAHIWILVIEGAAVTIAMFCLIQFYIQLRTDLAPHKPFLKVVAIKAVIFLSFWQSFAISILMSSTLGIVSPTKYLAYPDLKIGIPNMLLCIEMAIFSVLHLFAFPWRPYASDATPVRYPSASNDHLEPIGPKQGGPLGIMAFADAMNPWDLVKAFARSMRWLFVGVKHREADSSYKPTSFNHGNDMSLQSTNSDPDTSYKGQDDGLPIANEYRQNTFGTSKGAMEGEEGVGLIDNAQPNPTNLNHSGYIPAAQRYNSEGLDITTNGARYNNADSLITNNPSPGSMRRQENPIGIAVTGEPEPYLTQVAQTPYVTRPVSPYSVRQLSEPERFLEQKRAQRAAEKAARDQADKEARERNLVSSEQWANSRRPIHPNKPPSHIHNALWGSQTQSLPNTDRY</sequence>
<evidence type="ECO:0008006" key="9">
    <source>
        <dbReference type="Google" id="ProtNLM"/>
    </source>
</evidence>
<dbReference type="InterPro" id="IPR005178">
    <property type="entry name" value="Ostalpha/TMEM184C"/>
</dbReference>
<evidence type="ECO:0000256" key="2">
    <source>
        <dbReference type="ARBA" id="ARBA00022692"/>
    </source>
</evidence>
<evidence type="ECO:0000313" key="7">
    <source>
        <dbReference type="EMBL" id="TEY38452.1"/>
    </source>
</evidence>
<evidence type="ECO:0000256" key="3">
    <source>
        <dbReference type="ARBA" id="ARBA00022989"/>
    </source>
</evidence>
<feature type="transmembrane region" description="Helical" evidence="6">
    <location>
        <begin position="164"/>
        <end position="187"/>
    </location>
</feature>
<proteinExistence type="predicted"/>
<evidence type="ECO:0000256" key="6">
    <source>
        <dbReference type="SAM" id="Phobius"/>
    </source>
</evidence>
<dbReference type="STRING" id="38488.A0A4Y8CNW1"/>